<dbReference type="PROSITE" id="PS50007">
    <property type="entry name" value="PIPLC_X_DOMAIN"/>
    <property type="match status" value="1"/>
</dbReference>
<reference evidence="2 3" key="1">
    <citation type="submission" date="2020-05" db="EMBL/GenBank/DDBJ databases">
        <title>Identification and distribution of gene clusters putatively required for synthesis of sphingolipid metabolism inhibitors in phylogenetically diverse species of the filamentous fungus Fusarium.</title>
        <authorList>
            <person name="Kim H.-S."/>
            <person name="Busman M."/>
            <person name="Brown D.W."/>
            <person name="Divon H."/>
            <person name="Uhlig S."/>
            <person name="Proctor R.H."/>
        </authorList>
    </citation>
    <scope>NUCLEOTIDE SEQUENCE [LARGE SCALE GENOMIC DNA]</scope>
    <source>
        <strain evidence="2 3">NRRL 25311</strain>
    </source>
</reference>
<evidence type="ECO:0000313" key="3">
    <source>
        <dbReference type="Proteomes" id="UP000562682"/>
    </source>
</evidence>
<dbReference type="AlphaFoldDB" id="A0A8H5TP30"/>
<dbReference type="PANTHER" id="PTHR13593">
    <property type="match status" value="1"/>
</dbReference>
<evidence type="ECO:0000259" key="1">
    <source>
        <dbReference type="SMART" id="SM00148"/>
    </source>
</evidence>
<sequence length="567" mass="63650">MAPSIEFNRTTVAAAPWSEAKPIQPNPNNYGTDFKPAMCEFHGKVFLIWATAPSPWPASFYYTTWLPSDDGWDSPSYEYLGLSRQQAYSPALVVFNDVLYAFVPWRSIVTNNTDAGCAIYSYDGTKFNFVCDWDSRWMGYNQSDNDHFIWAYSEVGTTTITSPAGFSINRIDQQTSSNPALLICFKTHDGPGFILSCRNEAALVYSKSWVYAVWNVFTEGHLMYWSRRPMKSLNPESWMSCLVNQNISISALSIPGTHDSCTSAWHGIPPSPLDSRVRCQDMSITQQLNAGIRYFDIRAGYLNVSARNKGDQCPLIAVHGEFPIGLFIKDALGFFYAWLDRHPTEAVILQLKADGKNTESQCVSDDFYTLVQSNLAKYWVVAETIPTLDQIKGKIQLVRRVPVPNAWGPNKPFGINAYNNWPQDAAGAVNNPLINSGPIASLWVEDNYSFDGYGYTALQKKKRYILDFLTRATAPLAAETAPVWYIGYSSYTTDLSLLHGVPDSNFNYATKNLDSTSMNHSLEEIIKSEGGYNRPKCVGTIVMDYPNWKSGTLIKSIIYTNSLELRK</sequence>
<protein>
    <submittedName>
        <fullName evidence="2">Plc-like phosphodiesterase</fullName>
    </submittedName>
</protein>
<dbReference type="SMART" id="SM00148">
    <property type="entry name" value="PLCXc"/>
    <property type="match status" value="1"/>
</dbReference>
<gene>
    <name evidence="2" type="ORF">FDENT_10778</name>
</gene>
<comment type="caution">
    <text evidence="2">The sequence shown here is derived from an EMBL/GenBank/DDBJ whole genome shotgun (WGS) entry which is preliminary data.</text>
</comment>
<dbReference type="InterPro" id="IPR000909">
    <property type="entry name" value="PLipase_C_PInositol-sp_X_dom"/>
</dbReference>
<accession>A0A8H5TP30</accession>
<dbReference type="EMBL" id="JAAOAK010000343">
    <property type="protein sequence ID" value="KAF5671932.1"/>
    <property type="molecule type" value="Genomic_DNA"/>
</dbReference>
<dbReference type="InterPro" id="IPR017946">
    <property type="entry name" value="PLC-like_Pdiesterase_TIM-brl"/>
</dbReference>
<dbReference type="Proteomes" id="UP000562682">
    <property type="component" value="Unassembled WGS sequence"/>
</dbReference>
<dbReference type="SUPFAM" id="SSF51695">
    <property type="entry name" value="PLC-like phosphodiesterases"/>
    <property type="match status" value="1"/>
</dbReference>
<organism evidence="2 3">
    <name type="scientific">Fusarium denticulatum</name>
    <dbReference type="NCBI Taxonomy" id="48507"/>
    <lineage>
        <taxon>Eukaryota</taxon>
        <taxon>Fungi</taxon>
        <taxon>Dikarya</taxon>
        <taxon>Ascomycota</taxon>
        <taxon>Pezizomycotina</taxon>
        <taxon>Sordariomycetes</taxon>
        <taxon>Hypocreomycetidae</taxon>
        <taxon>Hypocreales</taxon>
        <taxon>Nectriaceae</taxon>
        <taxon>Fusarium</taxon>
        <taxon>Fusarium fujikuroi species complex</taxon>
    </lineage>
</organism>
<dbReference type="PANTHER" id="PTHR13593:SF113">
    <property type="entry name" value="SI:DKEY-266F7.9"/>
    <property type="match status" value="1"/>
</dbReference>
<dbReference type="InterPro" id="IPR051057">
    <property type="entry name" value="PI-PLC_domain"/>
</dbReference>
<dbReference type="Gene3D" id="3.20.20.190">
    <property type="entry name" value="Phosphatidylinositol (PI) phosphodiesterase"/>
    <property type="match status" value="1"/>
</dbReference>
<evidence type="ECO:0000313" key="2">
    <source>
        <dbReference type="EMBL" id="KAF5671932.1"/>
    </source>
</evidence>
<dbReference type="GO" id="GO:0006629">
    <property type="term" value="P:lipid metabolic process"/>
    <property type="evidence" value="ECO:0007669"/>
    <property type="project" value="InterPro"/>
</dbReference>
<keyword evidence="3" id="KW-1185">Reference proteome</keyword>
<feature type="domain" description="Phosphatidylinositol-specific phospholipase C X" evidence="1">
    <location>
        <begin position="243"/>
        <end position="400"/>
    </location>
</feature>
<proteinExistence type="predicted"/>
<dbReference type="GO" id="GO:0008081">
    <property type="term" value="F:phosphoric diester hydrolase activity"/>
    <property type="evidence" value="ECO:0007669"/>
    <property type="project" value="InterPro"/>
</dbReference>
<name>A0A8H5TP30_9HYPO</name>